<evidence type="ECO:0000256" key="1">
    <source>
        <dbReference type="SAM" id="Phobius"/>
    </source>
</evidence>
<dbReference type="PROSITE" id="PS51257">
    <property type="entry name" value="PROKAR_LIPOPROTEIN"/>
    <property type="match status" value="1"/>
</dbReference>
<gene>
    <name evidence="2" type="ORF">SAMN04490239_0760</name>
</gene>
<evidence type="ECO:0000313" key="3">
    <source>
        <dbReference type="Proteomes" id="UP000183561"/>
    </source>
</evidence>
<feature type="transmembrane region" description="Helical" evidence="1">
    <location>
        <begin position="33"/>
        <end position="53"/>
    </location>
</feature>
<proteinExistence type="predicted"/>
<dbReference type="EMBL" id="FNSV01000004">
    <property type="protein sequence ID" value="SEB33564.1"/>
    <property type="molecule type" value="Genomic_DNA"/>
</dbReference>
<organism evidence="2 3">
    <name type="scientific">Rhodococcus koreensis</name>
    <dbReference type="NCBI Taxonomy" id="99653"/>
    <lineage>
        <taxon>Bacteria</taxon>
        <taxon>Bacillati</taxon>
        <taxon>Actinomycetota</taxon>
        <taxon>Actinomycetes</taxon>
        <taxon>Mycobacteriales</taxon>
        <taxon>Nocardiaceae</taxon>
        <taxon>Rhodococcus</taxon>
    </lineage>
</organism>
<dbReference type="Proteomes" id="UP000183561">
    <property type="component" value="Unassembled WGS sequence"/>
</dbReference>
<dbReference type="RefSeq" id="WP_072950691.1">
    <property type="nucleotide sequence ID" value="NZ_FNSV01000004.1"/>
</dbReference>
<feature type="transmembrane region" description="Helical" evidence="1">
    <location>
        <begin position="9"/>
        <end position="27"/>
    </location>
</feature>
<keyword evidence="3" id="KW-1185">Reference proteome</keyword>
<keyword evidence="1" id="KW-1133">Transmembrane helix</keyword>
<dbReference type="AlphaFoldDB" id="A0A1H4IHG7"/>
<accession>A0A1H4IHG7</accession>
<keyword evidence="1" id="KW-0812">Transmembrane</keyword>
<reference evidence="3" key="1">
    <citation type="submission" date="2016-10" db="EMBL/GenBank/DDBJ databases">
        <authorList>
            <person name="Varghese N."/>
            <person name="Submissions S."/>
        </authorList>
    </citation>
    <scope>NUCLEOTIDE SEQUENCE [LARGE SCALE GENOMIC DNA]</scope>
    <source>
        <strain evidence="3">DSM 44498</strain>
    </source>
</reference>
<name>A0A1H4IHG7_9NOCA</name>
<evidence type="ECO:0000313" key="2">
    <source>
        <dbReference type="EMBL" id="SEB33564.1"/>
    </source>
</evidence>
<keyword evidence="1" id="KW-0472">Membrane</keyword>
<protein>
    <submittedName>
        <fullName evidence="2">Uncharacterized protein</fullName>
    </submittedName>
</protein>
<sequence length="76" mass="8557">MKARTLNRVQWAFIAAAGACAVLYLVFDAWWWFLAMVFAAVSVVVAIFHLWVVRKGLKASRAFRAVGSMDSQHREG</sequence>